<dbReference type="GO" id="GO:0005634">
    <property type="term" value="C:nucleus"/>
    <property type="evidence" value="ECO:0007669"/>
    <property type="project" value="UniProtKB-SubCell"/>
</dbReference>
<feature type="compositionally biased region" description="Basic and acidic residues" evidence="5">
    <location>
        <begin position="762"/>
        <end position="798"/>
    </location>
</feature>
<feature type="compositionally biased region" description="Basic and acidic residues" evidence="5">
    <location>
        <begin position="485"/>
        <end position="497"/>
    </location>
</feature>
<dbReference type="Gene3D" id="1.10.720.30">
    <property type="entry name" value="SAP domain"/>
    <property type="match status" value="1"/>
</dbReference>
<feature type="compositionally biased region" description="Basic and acidic residues" evidence="5">
    <location>
        <begin position="835"/>
        <end position="844"/>
    </location>
</feature>
<organism evidence="9 10">
    <name type="scientific">Oopsacas minuta</name>
    <dbReference type="NCBI Taxonomy" id="111878"/>
    <lineage>
        <taxon>Eukaryota</taxon>
        <taxon>Metazoa</taxon>
        <taxon>Porifera</taxon>
        <taxon>Hexactinellida</taxon>
        <taxon>Hexasterophora</taxon>
        <taxon>Lyssacinosida</taxon>
        <taxon>Leucopsacidae</taxon>
        <taxon>Oopsacas</taxon>
    </lineage>
</organism>
<dbReference type="GO" id="GO:0003723">
    <property type="term" value="F:RNA binding"/>
    <property type="evidence" value="ECO:0007669"/>
    <property type="project" value="UniProtKB-UniRule"/>
</dbReference>
<feature type="compositionally biased region" description="Polar residues" evidence="5">
    <location>
        <begin position="887"/>
        <end position="897"/>
    </location>
</feature>
<feature type="compositionally biased region" description="Basic and acidic residues" evidence="5">
    <location>
        <begin position="806"/>
        <end position="825"/>
    </location>
</feature>
<accession>A0AAV7JMM4</accession>
<sequence>MEKVFYELDIACNVLFIAVFLILKCIADYLIMAATSGSLAFGDNLTVLTKKDLVEELNKRNLKTVGTKGVLITRLKSVLKKESQEMTEPSPEMEIPEHKDVSQTNIDTLNSSKEDEIPLPTFISPDYENIDSAQGSPEDKFEDDQESKKEPSQEMEDINQQEKDLMDISSSYFEQIDSMSDTGDQPEGVSNDAEYEVLSDKENPEDFDDFCPIEGDSYEQDMTEFVQTEGGEFIPDQPLPSEVSEVLLYEDEPADLEVIDYQGGDEHTEPIDSPDEEFRLEGQEPISPCDSEEYPVVLQETTEKKENKANSNQSNEDEVILDVGGEKLEIDNVAKKDKFDKYKEVKNQDPECNLWISNLSEDTRASTLKNKFTPHGNVISAKIVANASKSGEKNKFFGYVIMSNAEEAAKCIRDLTNSEIDGKQVIVEIAKATLPNVVSRSGRLEEREKRDHSDRGDSSRSGKRDNFQGRRIILVRGENGQKLVRVRDSNHSADSRTHYSSVRQVREVRNVRSHRSASPRDRRISIDRRNRYSPPPNLREMHSNDPYRRRVVSRDYPSSSSGMDSKNYGSYRGRGLHQDSGYGRDVYSSPRMNHSMRGVGMHSPRSFDPTGEKSRRDEDKRRMVDEIRRHEQLENEIRKREQRDKERLLKQMHAREAVKEQEFRERERQLHEREQNERQKRMMLEEALRSKEKRERELLKEKEIQSKMLQDRERLLAKRDKDAQNLTQLQQELIILEQKQKDEKLKLEQRLKEYQNREKIFEMEQQDRHRKDMEAKVRMDEDQERRMKESKKRYEDMSTPRQTIKRPFEESRREYSEKRVRDDPHSQFYPSGDNQRWKDVDRSKGSAPSHAYRPDSYPKRGAPPQHSTHSSGHGTRYPKQSEDYYDNTDSGSHSYSHATRPYSSRGGHSYRGRNFPTKYSDNERSMVQSGQSKKMRDHSPSPQDRYSYPRSERHSMSGSGSQSHKSHSDSRSGPPSGSSGMGGRQSDRYGERQSSGKSMHRDSSGHGIGEWHSRSYGSSSGQQSGYSEQRPLSFDKLPRPPMPSFSLPPTPVLPGAPGGFMNPSALGHNAAAALLTSFSLHQHQGALRAPFQPNFNPNYRQ</sequence>
<evidence type="ECO:0000256" key="1">
    <source>
        <dbReference type="ARBA" id="ARBA00004123"/>
    </source>
</evidence>
<evidence type="ECO:0000256" key="4">
    <source>
        <dbReference type="PROSITE-ProRule" id="PRU00176"/>
    </source>
</evidence>
<feature type="region of interest" description="Disordered" evidence="5">
    <location>
        <begin position="81"/>
        <end position="194"/>
    </location>
</feature>
<feature type="compositionally biased region" description="Basic and acidic residues" evidence="5">
    <location>
        <begin position="264"/>
        <end position="282"/>
    </location>
</feature>
<dbReference type="GO" id="GO:0050684">
    <property type="term" value="P:regulation of mRNA processing"/>
    <property type="evidence" value="ECO:0007669"/>
    <property type="project" value="TreeGrafter"/>
</dbReference>
<dbReference type="InterPro" id="IPR000504">
    <property type="entry name" value="RRM_dom"/>
</dbReference>
<dbReference type="Proteomes" id="UP001165289">
    <property type="component" value="Unassembled WGS sequence"/>
</dbReference>
<dbReference type="Pfam" id="PF02037">
    <property type="entry name" value="SAP"/>
    <property type="match status" value="1"/>
</dbReference>
<evidence type="ECO:0000256" key="5">
    <source>
        <dbReference type="SAM" id="MobiDB-lite"/>
    </source>
</evidence>
<feature type="region of interest" description="Disordered" evidence="5">
    <location>
        <begin position="762"/>
        <end position="1051"/>
    </location>
</feature>
<keyword evidence="2 4" id="KW-0694">RNA-binding</keyword>
<evidence type="ECO:0000259" key="7">
    <source>
        <dbReference type="PROSITE" id="PS50102"/>
    </source>
</evidence>
<feature type="compositionally biased region" description="Basic and acidic residues" evidence="5">
    <location>
        <begin position="442"/>
        <end position="468"/>
    </location>
</feature>
<dbReference type="InterPro" id="IPR003034">
    <property type="entry name" value="SAP_dom"/>
</dbReference>
<dbReference type="InterPro" id="IPR036361">
    <property type="entry name" value="SAP_dom_sf"/>
</dbReference>
<feature type="compositionally biased region" description="Basic and acidic residues" evidence="5">
    <location>
        <begin position="539"/>
        <end position="548"/>
    </location>
</feature>
<feature type="compositionally biased region" description="Basic and acidic residues" evidence="5">
    <location>
        <begin position="518"/>
        <end position="530"/>
    </location>
</feature>
<evidence type="ECO:0000313" key="10">
    <source>
        <dbReference type="Proteomes" id="UP001165289"/>
    </source>
</evidence>
<feature type="region of interest" description="Disordered" evidence="5">
    <location>
        <begin position="659"/>
        <end position="678"/>
    </location>
</feature>
<feature type="compositionally biased region" description="Basic and acidic residues" evidence="5">
    <location>
        <begin position="610"/>
        <end position="627"/>
    </location>
</feature>
<keyword evidence="10" id="KW-1185">Reference proteome</keyword>
<dbReference type="InterPro" id="IPR012677">
    <property type="entry name" value="Nucleotide-bd_a/b_plait_sf"/>
</dbReference>
<name>A0AAV7JMM4_9METZ</name>
<proteinExistence type="predicted"/>
<feature type="domain" description="RRM" evidence="7">
    <location>
        <begin position="352"/>
        <end position="432"/>
    </location>
</feature>
<reference evidence="9 10" key="1">
    <citation type="journal article" date="2023" name="BMC Biol.">
        <title>The compact genome of the sponge Oopsacas minuta (Hexactinellida) is lacking key metazoan core genes.</title>
        <authorList>
            <person name="Santini S."/>
            <person name="Schenkelaars Q."/>
            <person name="Jourda C."/>
            <person name="Duchesne M."/>
            <person name="Belahbib H."/>
            <person name="Rocher C."/>
            <person name="Selva M."/>
            <person name="Riesgo A."/>
            <person name="Vervoort M."/>
            <person name="Leys S.P."/>
            <person name="Kodjabachian L."/>
            <person name="Le Bivic A."/>
            <person name="Borchiellini C."/>
            <person name="Claverie J.M."/>
            <person name="Renard E."/>
        </authorList>
    </citation>
    <scope>NUCLEOTIDE SEQUENCE [LARGE SCALE GENOMIC DNA]</scope>
    <source>
        <strain evidence="9">SPO-2</strain>
    </source>
</reference>
<dbReference type="Gene3D" id="3.30.70.330">
    <property type="match status" value="1"/>
</dbReference>
<feature type="transmembrane region" description="Helical" evidence="6">
    <location>
        <begin position="12"/>
        <end position="32"/>
    </location>
</feature>
<gene>
    <name evidence="9" type="ORF">LOD99_6139</name>
</gene>
<feature type="compositionally biased region" description="Low complexity" evidence="5">
    <location>
        <begin position="1014"/>
        <end position="1030"/>
    </location>
</feature>
<feature type="region of interest" description="Disordered" evidence="5">
    <location>
        <begin position="440"/>
        <end position="627"/>
    </location>
</feature>
<dbReference type="EMBL" id="JAKMXF010000313">
    <property type="protein sequence ID" value="KAI6650222.1"/>
    <property type="molecule type" value="Genomic_DNA"/>
</dbReference>
<feature type="region of interest" description="Disordered" evidence="5">
    <location>
        <begin position="262"/>
        <end position="293"/>
    </location>
</feature>
<dbReference type="PROSITE" id="PS50800">
    <property type="entry name" value="SAP"/>
    <property type="match status" value="1"/>
</dbReference>
<feature type="compositionally biased region" description="Polar residues" evidence="5">
    <location>
        <begin position="102"/>
        <end position="111"/>
    </location>
</feature>
<dbReference type="SMART" id="SM00360">
    <property type="entry name" value="RRM"/>
    <property type="match status" value="1"/>
</dbReference>
<evidence type="ECO:0000259" key="8">
    <source>
        <dbReference type="PROSITE" id="PS50800"/>
    </source>
</evidence>
<keyword evidence="6" id="KW-1133">Transmembrane helix</keyword>
<feature type="compositionally biased region" description="Polar residues" evidence="5">
    <location>
        <begin position="556"/>
        <end position="568"/>
    </location>
</feature>
<feature type="compositionally biased region" description="Basic and acidic residues" evidence="5">
    <location>
        <begin position="999"/>
        <end position="1013"/>
    </location>
</feature>
<dbReference type="GO" id="GO:0006357">
    <property type="term" value="P:regulation of transcription by RNA polymerase II"/>
    <property type="evidence" value="ECO:0007669"/>
    <property type="project" value="TreeGrafter"/>
</dbReference>
<dbReference type="InterPro" id="IPR051738">
    <property type="entry name" value="SAF_Modulators"/>
</dbReference>
<evidence type="ECO:0000313" key="9">
    <source>
        <dbReference type="EMBL" id="KAI6650222.1"/>
    </source>
</evidence>
<evidence type="ECO:0000256" key="6">
    <source>
        <dbReference type="SAM" id="Phobius"/>
    </source>
</evidence>
<evidence type="ECO:0000256" key="3">
    <source>
        <dbReference type="ARBA" id="ARBA00023242"/>
    </source>
</evidence>
<protein>
    <submittedName>
        <fullName evidence="9">SAFB-like transcription modulator isoform X1</fullName>
    </submittedName>
</protein>
<keyword evidence="6" id="KW-0812">Transmembrane</keyword>
<dbReference type="PROSITE" id="PS50102">
    <property type="entry name" value="RRM"/>
    <property type="match status" value="1"/>
</dbReference>
<keyword evidence="3" id="KW-0539">Nucleus</keyword>
<evidence type="ECO:0000256" key="2">
    <source>
        <dbReference type="ARBA" id="ARBA00022884"/>
    </source>
</evidence>
<comment type="subcellular location">
    <subcellularLocation>
        <location evidence="1">Nucleus</location>
    </subcellularLocation>
</comment>
<dbReference type="GO" id="GO:0043565">
    <property type="term" value="F:sequence-specific DNA binding"/>
    <property type="evidence" value="ECO:0007669"/>
    <property type="project" value="TreeGrafter"/>
</dbReference>
<feature type="domain" description="SAP" evidence="8">
    <location>
        <begin position="45"/>
        <end position="79"/>
    </location>
</feature>
<feature type="compositionally biased region" description="Polar residues" evidence="5">
    <location>
        <begin position="168"/>
        <end position="183"/>
    </location>
</feature>
<dbReference type="AlphaFoldDB" id="A0AAV7JMM4"/>
<keyword evidence="6" id="KW-0472">Membrane</keyword>
<dbReference type="SUPFAM" id="SSF54928">
    <property type="entry name" value="RNA-binding domain, RBD"/>
    <property type="match status" value="1"/>
</dbReference>
<dbReference type="Pfam" id="PF00076">
    <property type="entry name" value="RRM_1"/>
    <property type="match status" value="1"/>
</dbReference>
<dbReference type="InterPro" id="IPR035979">
    <property type="entry name" value="RBD_domain_sf"/>
</dbReference>
<dbReference type="CDD" id="cd12417">
    <property type="entry name" value="RRM_SAFB_like"/>
    <property type="match status" value="1"/>
</dbReference>
<feature type="compositionally biased region" description="Pro residues" evidence="5">
    <location>
        <begin position="1039"/>
        <end position="1051"/>
    </location>
</feature>
<dbReference type="PANTHER" id="PTHR15683:SF8">
    <property type="entry name" value="SCAFFOLD ATTACHMENT FACTOR B, ISOFORM B"/>
    <property type="match status" value="1"/>
</dbReference>
<dbReference type="PANTHER" id="PTHR15683">
    <property type="entry name" value="SCAFFOLD ATTACHMENT FACTOR B-RELATED"/>
    <property type="match status" value="1"/>
</dbReference>
<comment type="caution">
    <text evidence="9">The sequence shown here is derived from an EMBL/GenBank/DDBJ whole genome shotgun (WGS) entry which is preliminary data.</text>
</comment>